<evidence type="ECO:0000256" key="1">
    <source>
        <dbReference type="SAM" id="Phobius"/>
    </source>
</evidence>
<keyword evidence="1" id="KW-1133">Transmembrane helix</keyword>
<keyword evidence="1" id="KW-0812">Transmembrane</keyword>
<protein>
    <recommendedName>
        <fullName evidence="4">Ribosomally synthesized peptide with SipW-like signal peptide</fullName>
    </recommendedName>
</protein>
<dbReference type="EMBL" id="JAGFBM010000001">
    <property type="protein sequence ID" value="MBO3083073.1"/>
    <property type="molecule type" value="Genomic_DNA"/>
</dbReference>
<accession>A0ABS3SBF2</accession>
<proteinExistence type="predicted"/>
<evidence type="ECO:0008006" key="4">
    <source>
        <dbReference type="Google" id="ProtNLM"/>
    </source>
</evidence>
<name>A0ABS3SBF2_9CELL</name>
<evidence type="ECO:0000313" key="2">
    <source>
        <dbReference type="EMBL" id="MBO3083073.1"/>
    </source>
</evidence>
<sequence length="183" mass="18843">MTTSTTDVVVTDQDRDKRRRRAAIARFGLAGVAVLGVGAAATSAAWTDDAWFAGSASAVEKVELQASVDGGNTWYDADTTGEAVQIPADAFANLNQGADETIALQLKNVSSVPLTLGRGVLTTDGALFAGSAPATATIHDPSSFELAAGATDTVMLQVTTPDDWPAEYQGAQGTMTVQFTGES</sequence>
<keyword evidence="3" id="KW-1185">Reference proteome</keyword>
<organism evidence="2 3">
    <name type="scientific">Cellulomonas fengjieae</name>
    <dbReference type="NCBI Taxonomy" id="2819978"/>
    <lineage>
        <taxon>Bacteria</taxon>
        <taxon>Bacillati</taxon>
        <taxon>Actinomycetota</taxon>
        <taxon>Actinomycetes</taxon>
        <taxon>Micrococcales</taxon>
        <taxon>Cellulomonadaceae</taxon>
        <taxon>Cellulomonas</taxon>
    </lineage>
</organism>
<dbReference type="RefSeq" id="WP_208288129.1">
    <property type="nucleotide sequence ID" value="NZ_CP074404.1"/>
</dbReference>
<dbReference type="Proteomes" id="UP000678317">
    <property type="component" value="Unassembled WGS sequence"/>
</dbReference>
<reference evidence="2 3" key="1">
    <citation type="submission" date="2021-03" db="EMBL/GenBank/DDBJ databases">
        <title>novel species in genus Cellulomonas.</title>
        <authorList>
            <person name="Zhang G."/>
        </authorList>
    </citation>
    <scope>NUCLEOTIDE SEQUENCE [LARGE SCALE GENOMIC DNA]</scope>
    <source>
        <strain evidence="3">zg-ZUI188</strain>
    </source>
</reference>
<evidence type="ECO:0000313" key="3">
    <source>
        <dbReference type="Proteomes" id="UP000678317"/>
    </source>
</evidence>
<feature type="transmembrane region" description="Helical" evidence="1">
    <location>
        <begin position="23"/>
        <end position="46"/>
    </location>
</feature>
<keyword evidence="1" id="KW-0472">Membrane</keyword>
<comment type="caution">
    <text evidence="2">The sequence shown here is derived from an EMBL/GenBank/DDBJ whole genome shotgun (WGS) entry which is preliminary data.</text>
</comment>
<gene>
    <name evidence="2" type="ORF">J4035_00330</name>
</gene>